<evidence type="ECO:0000256" key="1">
    <source>
        <dbReference type="SAM" id="MobiDB-lite"/>
    </source>
</evidence>
<proteinExistence type="predicted"/>
<dbReference type="EMBL" id="FTNT01000008">
    <property type="protein sequence ID" value="SIS11574.1"/>
    <property type="molecule type" value="Genomic_DNA"/>
</dbReference>
<keyword evidence="3" id="KW-1185">Reference proteome</keyword>
<accession>A0A1N7GG60</accession>
<evidence type="ECO:0000313" key="3">
    <source>
        <dbReference type="Proteomes" id="UP000186218"/>
    </source>
</evidence>
<sequence>MAKSKSLTCSQCGTSHTGTWSATLCPDCAKKSGQTKPDN</sequence>
<organism evidence="2 3">
    <name type="scientific">Williamsia sterculiae</name>
    <dbReference type="NCBI Taxonomy" id="1344003"/>
    <lineage>
        <taxon>Bacteria</taxon>
        <taxon>Bacillati</taxon>
        <taxon>Actinomycetota</taxon>
        <taxon>Actinomycetes</taxon>
        <taxon>Mycobacteriales</taxon>
        <taxon>Nocardiaceae</taxon>
        <taxon>Williamsia</taxon>
    </lineage>
</organism>
<dbReference type="STRING" id="1344003.SAMN05445060_2747"/>
<name>A0A1N7GG60_9NOCA</name>
<gene>
    <name evidence="2" type="ORF">SAMN05445060_2747</name>
</gene>
<reference evidence="2 3" key="1">
    <citation type="submission" date="2017-01" db="EMBL/GenBank/DDBJ databases">
        <authorList>
            <person name="Mah S.A."/>
            <person name="Swanson W.J."/>
            <person name="Moy G.W."/>
            <person name="Vacquier V.D."/>
        </authorList>
    </citation>
    <scope>NUCLEOTIDE SEQUENCE [LARGE SCALE GENOMIC DNA]</scope>
    <source>
        <strain evidence="2 3">CPCC 203464</strain>
    </source>
</reference>
<evidence type="ECO:0000313" key="2">
    <source>
        <dbReference type="EMBL" id="SIS11574.1"/>
    </source>
</evidence>
<feature type="region of interest" description="Disordered" evidence="1">
    <location>
        <begin position="1"/>
        <end position="20"/>
    </location>
</feature>
<dbReference type="Proteomes" id="UP000186218">
    <property type="component" value="Unassembled WGS sequence"/>
</dbReference>
<dbReference type="AlphaFoldDB" id="A0A1N7GG60"/>
<protein>
    <submittedName>
        <fullName evidence="2">Uncharacterized protein</fullName>
    </submittedName>
</protein>